<proteinExistence type="predicted"/>
<reference evidence="3" key="2">
    <citation type="submission" date="2015-07" db="EMBL/GenBank/DDBJ databases">
        <title>MeaNS - Measles Nucleotide Surveillance Program.</title>
        <authorList>
            <person name="Tran T."/>
            <person name="Druce J."/>
        </authorList>
    </citation>
    <scope>NUCLEOTIDE SEQUENCE</scope>
    <source>
        <strain evidence="3">DSM 9887</strain>
    </source>
</reference>
<feature type="transmembrane region" description="Helical" evidence="1">
    <location>
        <begin position="841"/>
        <end position="860"/>
    </location>
</feature>
<dbReference type="InterPro" id="IPR001036">
    <property type="entry name" value="Acrflvin-R"/>
</dbReference>
<dbReference type="SUPFAM" id="SSF82714">
    <property type="entry name" value="Multidrug efflux transporter AcrB TolC docking domain, DN and DC subdomains"/>
    <property type="match status" value="2"/>
</dbReference>
<dbReference type="GO" id="GO:0005886">
    <property type="term" value="C:plasma membrane"/>
    <property type="evidence" value="ECO:0007669"/>
    <property type="project" value="TreeGrafter"/>
</dbReference>
<reference evidence="4" key="1">
    <citation type="submission" date="2015-07" db="EMBL/GenBank/DDBJ databases">
        <title>Genome sequencing project for genomic taxonomy and phylogenomics of Bacillus-like bacteria.</title>
        <authorList>
            <person name="Liu B."/>
            <person name="Wang J."/>
            <person name="Zhu Y."/>
            <person name="Liu G."/>
            <person name="Chen Q."/>
            <person name="Chen Z."/>
            <person name="Lan J."/>
            <person name="Che J."/>
            <person name="Ge C."/>
            <person name="Shi H."/>
            <person name="Pan Z."/>
            <person name="Liu X."/>
        </authorList>
    </citation>
    <scope>NUCLEOTIDE SEQUENCE [LARGE SCALE GENOMIC DNA]</scope>
    <source>
        <strain evidence="4">DSM 9887</strain>
    </source>
</reference>
<protein>
    <submittedName>
        <fullName evidence="2">Multidrug transporter AcrB</fullName>
    </submittedName>
</protein>
<dbReference type="PRINTS" id="PR00702">
    <property type="entry name" value="ACRIFLAVINRP"/>
</dbReference>
<feature type="transmembrane region" description="Helical" evidence="1">
    <location>
        <begin position="942"/>
        <end position="960"/>
    </location>
</feature>
<dbReference type="EMBL" id="BJON01000024">
    <property type="protein sequence ID" value="GED71978.1"/>
    <property type="molecule type" value="Genomic_DNA"/>
</dbReference>
<gene>
    <name evidence="2" type="primary">acrB</name>
    <name evidence="3" type="ORF">ADS79_00450</name>
    <name evidence="2" type="ORF">BRE01_56800</name>
</gene>
<dbReference type="STRING" id="54915.ADS79_00450"/>
<feature type="transmembrane region" description="Helical" evidence="1">
    <location>
        <begin position="972"/>
        <end position="1000"/>
    </location>
</feature>
<reference evidence="2 5" key="3">
    <citation type="submission" date="2019-06" db="EMBL/GenBank/DDBJ databases">
        <title>Whole genome shotgun sequence of Brevibacillus reuszeri NBRC 15719.</title>
        <authorList>
            <person name="Hosoyama A."/>
            <person name="Uohara A."/>
            <person name="Ohji S."/>
            <person name="Ichikawa N."/>
        </authorList>
    </citation>
    <scope>NUCLEOTIDE SEQUENCE [LARGE SCALE GENOMIC DNA]</scope>
    <source>
        <strain evidence="2 5">NBRC 15719</strain>
    </source>
</reference>
<name>A0A0K9Z1J3_9BACL</name>
<dbReference type="AlphaFoldDB" id="A0A0K9Z1J3"/>
<feature type="transmembrane region" description="Helical" evidence="1">
    <location>
        <begin position="893"/>
        <end position="914"/>
    </location>
</feature>
<feature type="transmembrane region" description="Helical" evidence="1">
    <location>
        <begin position="867"/>
        <end position="887"/>
    </location>
</feature>
<dbReference type="Gene3D" id="3.30.70.1430">
    <property type="entry name" value="Multidrug efflux transporter AcrB pore domain"/>
    <property type="match status" value="2"/>
</dbReference>
<dbReference type="PATRIC" id="fig|54915.3.peg.101"/>
<keyword evidence="5" id="KW-1185">Reference proteome</keyword>
<dbReference type="SUPFAM" id="SSF82693">
    <property type="entry name" value="Multidrug efflux transporter AcrB pore domain, PN1, PN2, PC1 and PC2 subdomains"/>
    <property type="match status" value="3"/>
</dbReference>
<feature type="transmembrane region" description="Helical" evidence="1">
    <location>
        <begin position="392"/>
        <end position="414"/>
    </location>
</feature>
<evidence type="ECO:0000313" key="4">
    <source>
        <dbReference type="Proteomes" id="UP000036834"/>
    </source>
</evidence>
<feature type="transmembrane region" description="Helical" evidence="1">
    <location>
        <begin position="524"/>
        <end position="542"/>
    </location>
</feature>
<dbReference type="EMBL" id="LGIQ01000001">
    <property type="protein sequence ID" value="KNB74829.1"/>
    <property type="molecule type" value="Genomic_DNA"/>
</dbReference>
<dbReference type="OrthoDB" id="9757876at2"/>
<feature type="transmembrane region" description="Helical" evidence="1">
    <location>
        <begin position="336"/>
        <end position="356"/>
    </location>
</feature>
<dbReference type="Proteomes" id="UP000319578">
    <property type="component" value="Unassembled WGS sequence"/>
</dbReference>
<dbReference type="Gene3D" id="3.30.2090.10">
    <property type="entry name" value="Multidrug efflux transporter AcrB TolC docking domain, DN and DC subdomains"/>
    <property type="match status" value="2"/>
</dbReference>
<sequence>MQWLTRLSLKNPAMVVILSLLVALGGIFSFTVINIESEPQAKLGMLTVSTAYPNASSEDVLEDVTKPLEKVIDAVSGVKTYISSSEENHSLITVSIESSADMEKVEADVEKSVTNAKLPNTAGRPSVKLSVVGSEPMYFLAISNKEQLRSNEAFYRVVKDSIVEDLQTISGVESAEAIGLATRLVRIKPRQDDLHYYGMTASDLRQAITGQHMAASVGSVTADGQDYIARFTNEYKSVDDLKKTKLRVPGADNNAQGYLQLGDLADVDWEMESNSISRLNGKPAVAVQIAKTSEGNIVAISDAIHDKLDDYRVKYPDLDFEMVSDRSDFVKSSIGGMAKEGAMGIVMAIAVIYLFLRSVKTTLIVVVSIPLCVLVSVMLMKFNGMTINLMSLFGMTVAIGRVVDDSIVVIENIFRRFQTEPRTKSTIIKAVGEVGSAITSSTLTTVAVFLPIAFVSGMLGDFFKPFAAAVTWSLLASLIVAVTVVPLLASVTMRHEPSKQHPSGKLSGVYTRLLRRALENKGKVAIVTLALFVGSIGLAAKLPTGFLPELNMNLLYIKINMPIGTSLEKTSAVASEIEKAVLQEPQVLYIQSKIGSGDDAAKRSHIADMTIKLKPDADENEVLAQIRERVKPFVPASSQITFSKPAAGGQGGYQLVLYGTDLATLKQAAAVVKDRLKQNPVLSNIKDNVSETRGQLSIKVDRDRAMQWGLTPEQVSKEVGAAIGTTSLKSLMVNGKEYALVFGAGANVAPDELSGIWVKTTSGQQVSLEEIASLQKEEVTPQLLRKDGKAYIQITADILSTDKGGVSAEQTRLLQQLNLPPGVSMSAEGISQDMQKGFTEMLAAMGAAILLVLLVMVAAFGNLLSPAAVLLSLPLASIGGLLSLWLVGGVMDMTVMIGFLMLIGIVVTNAIVLIDRVQQHRAAGLPVREALVEAGRTRLRPIMMTAVATIAAMLPLALGFSEGSLLSQGLSVVVIGGLLTSTLMTLIVVPVGYESLYQFAHRKRNRKRLKSAQEAM</sequence>
<dbReference type="SUPFAM" id="SSF82866">
    <property type="entry name" value="Multidrug efflux transporter AcrB transmembrane domain"/>
    <property type="match status" value="2"/>
</dbReference>
<dbReference type="Gene3D" id="1.20.1640.10">
    <property type="entry name" value="Multidrug efflux transporter AcrB transmembrane domain"/>
    <property type="match status" value="2"/>
</dbReference>
<dbReference type="PANTHER" id="PTHR32063:SF0">
    <property type="entry name" value="SWARMING MOTILITY PROTEIN SWRC"/>
    <property type="match status" value="1"/>
</dbReference>
<dbReference type="Proteomes" id="UP000036834">
    <property type="component" value="Unassembled WGS sequence"/>
</dbReference>
<dbReference type="Gene3D" id="3.30.70.1440">
    <property type="entry name" value="Multidrug efflux transporter AcrB pore domain"/>
    <property type="match status" value="1"/>
</dbReference>
<evidence type="ECO:0000313" key="5">
    <source>
        <dbReference type="Proteomes" id="UP000319578"/>
    </source>
</evidence>
<dbReference type="RefSeq" id="WP_049736453.1">
    <property type="nucleotide sequence ID" value="NZ_BJON01000024.1"/>
</dbReference>
<dbReference type="Pfam" id="PF00873">
    <property type="entry name" value="ACR_tran"/>
    <property type="match status" value="1"/>
</dbReference>
<keyword evidence="1" id="KW-0812">Transmembrane</keyword>
<evidence type="ECO:0000256" key="1">
    <source>
        <dbReference type="SAM" id="Phobius"/>
    </source>
</evidence>
<feature type="transmembrane region" description="Helical" evidence="1">
    <location>
        <begin position="466"/>
        <end position="489"/>
    </location>
</feature>
<keyword evidence="1" id="KW-0472">Membrane</keyword>
<organism evidence="3 4">
    <name type="scientific">Brevibacillus reuszeri</name>
    <dbReference type="NCBI Taxonomy" id="54915"/>
    <lineage>
        <taxon>Bacteria</taxon>
        <taxon>Bacillati</taxon>
        <taxon>Bacillota</taxon>
        <taxon>Bacilli</taxon>
        <taxon>Bacillales</taxon>
        <taxon>Paenibacillaceae</taxon>
        <taxon>Brevibacillus</taxon>
    </lineage>
</organism>
<feature type="transmembrane region" description="Helical" evidence="1">
    <location>
        <begin position="363"/>
        <end position="380"/>
    </location>
</feature>
<dbReference type="PANTHER" id="PTHR32063">
    <property type="match status" value="1"/>
</dbReference>
<dbReference type="InterPro" id="IPR027463">
    <property type="entry name" value="AcrB_DN_DC_subdom"/>
</dbReference>
<keyword evidence="1" id="KW-1133">Transmembrane helix</keyword>
<evidence type="ECO:0000313" key="2">
    <source>
        <dbReference type="EMBL" id="GED71978.1"/>
    </source>
</evidence>
<feature type="transmembrane region" description="Helical" evidence="1">
    <location>
        <begin position="434"/>
        <end position="454"/>
    </location>
</feature>
<dbReference type="GO" id="GO:0042910">
    <property type="term" value="F:xenobiotic transmembrane transporter activity"/>
    <property type="evidence" value="ECO:0007669"/>
    <property type="project" value="TreeGrafter"/>
</dbReference>
<comment type="caution">
    <text evidence="3">The sequence shown here is derived from an EMBL/GenBank/DDBJ whole genome shotgun (WGS) entry which is preliminary data.</text>
</comment>
<evidence type="ECO:0000313" key="3">
    <source>
        <dbReference type="EMBL" id="KNB74829.1"/>
    </source>
</evidence>
<dbReference type="Gene3D" id="3.30.70.1320">
    <property type="entry name" value="Multidrug efflux transporter AcrB pore domain like"/>
    <property type="match status" value="1"/>
</dbReference>
<accession>A0A0K9Z1J3</accession>